<dbReference type="RefSeq" id="WP_347307740.1">
    <property type="nucleotide sequence ID" value="NZ_JBAJEX010000003.1"/>
</dbReference>
<evidence type="ECO:0000259" key="4">
    <source>
        <dbReference type="PROSITE" id="PS51384"/>
    </source>
</evidence>
<organism evidence="5 6">
    <name type="scientific">Thiobacter aerophilum</name>
    <dbReference type="NCBI Taxonomy" id="3121275"/>
    <lineage>
        <taxon>Bacteria</taxon>
        <taxon>Pseudomonadati</taxon>
        <taxon>Pseudomonadota</taxon>
        <taxon>Betaproteobacteria</taxon>
        <taxon>Burkholderiales</taxon>
        <taxon>Thiobacteraceae</taxon>
        <taxon>Thiobacter</taxon>
    </lineage>
</organism>
<dbReference type="PANTHER" id="PTHR47354:SF5">
    <property type="entry name" value="PROTEIN RFBI"/>
    <property type="match status" value="1"/>
</dbReference>
<dbReference type="EMBL" id="JBAJEX010000003">
    <property type="protein sequence ID" value="MEO1766631.1"/>
    <property type="molecule type" value="Genomic_DNA"/>
</dbReference>
<dbReference type="Pfam" id="PF00111">
    <property type="entry name" value="Fer2"/>
    <property type="match status" value="1"/>
</dbReference>
<sequence length="344" mass="38418">MPFYITIQPSGHRYEAEDQETVLESALRHGFTLPYGCRNGACGSCKGKILSGQVDYGDYQSTALTDEEKAAGFALFCRARPLSDLVIESREVSAARDIQIKTIPCRVQKIERVSDDVAVLYLKLPASERLQFLAGQYIDILLKDGKRRSFSLANAPHDDALLQLHVRHVPGGAFTEYVFTTMQEKTILRFEGPLGTFFLREDSDKPIIMLATGTGFAPIKSMLEHAFHVGIRRPITLYWGGRHRDDLYMLDLPQQWAQTQANFTFVPVLSRPTAEDQWNGRTGHVQDCALADHPDIKSYEVYACGSPEMVSEAHRVLVAAGLPEEAFYSDAFTPAKDSQPQPTT</sequence>
<evidence type="ECO:0000256" key="2">
    <source>
        <dbReference type="ARBA" id="ARBA00022714"/>
    </source>
</evidence>
<dbReference type="SUPFAM" id="SSF52343">
    <property type="entry name" value="Ferredoxin reductase-like, C-terminal NADP-linked domain"/>
    <property type="match status" value="1"/>
</dbReference>
<keyword evidence="2" id="KW-0001">2Fe-2S</keyword>
<accession>A0ABV0EDN2</accession>
<dbReference type="InterPro" id="IPR017927">
    <property type="entry name" value="FAD-bd_FR_type"/>
</dbReference>
<dbReference type="InterPro" id="IPR008333">
    <property type="entry name" value="Cbr1-like_FAD-bd_dom"/>
</dbReference>
<dbReference type="SUPFAM" id="SSF63380">
    <property type="entry name" value="Riboflavin synthase domain-like"/>
    <property type="match status" value="1"/>
</dbReference>
<dbReference type="PRINTS" id="PR00410">
    <property type="entry name" value="PHEHYDRXLASE"/>
</dbReference>
<reference evidence="5 6" key="1">
    <citation type="submission" date="2024-02" db="EMBL/GenBank/DDBJ databases">
        <title>New thermophilic sulfur-oxidizing bacteria from a hot springs of the Uzon caldera (Kamchatka, Russia).</title>
        <authorList>
            <person name="Dukat A.M."/>
            <person name="Elcheninov A.G."/>
            <person name="Frolov E.N."/>
        </authorList>
    </citation>
    <scope>NUCLEOTIDE SEQUENCE [LARGE SCALE GENOMIC DNA]</scope>
    <source>
        <strain evidence="5 6">AK1</strain>
    </source>
</reference>
<dbReference type="InterPro" id="IPR001433">
    <property type="entry name" value="OxRdtase_FAD/NAD-bd"/>
</dbReference>
<dbReference type="InterPro" id="IPR001041">
    <property type="entry name" value="2Fe-2S_ferredoxin-type"/>
</dbReference>
<keyword evidence="2" id="KW-0479">Metal-binding</keyword>
<gene>
    <name evidence="5" type="ORF">V6E02_05345</name>
</gene>
<evidence type="ECO:0000256" key="1">
    <source>
        <dbReference type="ARBA" id="ARBA00001974"/>
    </source>
</evidence>
<keyword evidence="2" id="KW-0411">Iron-sulfur</keyword>
<dbReference type="InterPro" id="IPR012675">
    <property type="entry name" value="Beta-grasp_dom_sf"/>
</dbReference>
<dbReference type="PROSITE" id="PS51384">
    <property type="entry name" value="FAD_FR"/>
    <property type="match status" value="1"/>
</dbReference>
<evidence type="ECO:0000313" key="5">
    <source>
        <dbReference type="EMBL" id="MEO1766631.1"/>
    </source>
</evidence>
<dbReference type="Gene3D" id="3.40.50.80">
    <property type="entry name" value="Nucleotide-binding domain of ferredoxin-NADP reductase (FNR) module"/>
    <property type="match status" value="1"/>
</dbReference>
<keyword evidence="2" id="KW-0408">Iron</keyword>
<evidence type="ECO:0000259" key="3">
    <source>
        <dbReference type="PROSITE" id="PS51085"/>
    </source>
</evidence>
<name>A0ABV0EDN2_9BURK</name>
<keyword evidence="6" id="KW-1185">Reference proteome</keyword>
<dbReference type="InterPro" id="IPR050415">
    <property type="entry name" value="MRET"/>
</dbReference>
<dbReference type="InterPro" id="IPR036010">
    <property type="entry name" value="2Fe-2S_ferredoxin-like_sf"/>
</dbReference>
<dbReference type="InterPro" id="IPR039261">
    <property type="entry name" value="FNR_nucleotide-bd"/>
</dbReference>
<evidence type="ECO:0000313" key="6">
    <source>
        <dbReference type="Proteomes" id="UP001482231"/>
    </source>
</evidence>
<dbReference type="Pfam" id="PF00175">
    <property type="entry name" value="NAD_binding_1"/>
    <property type="match status" value="1"/>
</dbReference>
<dbReference type="PANTHER" id="PTHR47354">
    <property type="entry name" value="NADH OXIDOREDUCTASE HCR"/>
    <property type="match status" value="1"/>
</dbReference>
<feature type="domain" description="FAD-binding FR-type" evidence="4">
    <location>
        <begin position="100"/>
        <end position="200"/>
    </location>
</feature>
<protein>
    <submittedName>
        <fullName evidence="5">CDP-6-deoxy-delta-3,4-glucoseen reductase</fullName>
    </submittedName>
</protein>
<dbReference type="SUPFAM" id="SSF54292">
    <property type="entry name" value="2Fe-2S ferredoxin-like"/>
    <property type="match status" value="1"/>
</dbReference>
<dbReference type="Pfam" id="PF00970">
    <property type="entry name" value="FAD_binding_6"/>
    <property type="match status" value="1"/>
</dbReference>
<dbReference type="Proteomes" id="UP001482231">
    <property type="component" value="Unassembled WGS sequence"/>
</dbReference>
<dbReference type="PROSITE" id="PS51085">
    <property type="entry name" value="2FE2S_FER_2"/>
    <property type="match status" value="1"/>
</dbReference>
<dbReference type="PROSITE" id="PS00197">
    <property type="entry name" value="2FE2S_FER_1"/>
    <property type="match status" value="1"/>
</dbReference>
<proteinExistence type="predicted"/>
<dbReference type="Gene3D" id="3.10.20.30">
    <property type="match status" value="1"/>
</dbReference>
<dbReference type="Gene3D" id="2.40.30.10">
    <property type="entry name" value="Translation factors"/>
    <property type="match status" value="1"/>
</dbReference>
<comment type="cofactor">
    <cofactor evidence="1">
        <name>FAD</name>
        <dbReference type="ChEBI" id="CHEBI:57692"/>
    </cofactor>
</comment>
<dbReference type="CDD" id="cd06189">
    <property type="entry name" value="flavin_oxioreductase"/>
    <property type="match status" value="1"/>
</dbReference>
<dbReference type="InterPro" id="IPR006058">
    <property type="entry name" value="2Fe2S_fd_BS"/>
</dbReference>
<comment type="caution">
    <text evidence="5">The sequence shown here is derived from an EMBL/GenBank/DDBJ whole genome shotgun (WGS) entry which is preliminary data.</text>
</comment>
<dbReference type="CDD" id="cd00207">
    <property type="entry name" value="fer2"/>
    <property type="match status" value="1"/>
</dbReference>
<feature type="domain" description="2Fe-2S ferredoxin-type" evidence="3">
    <location>
        <begin position="3"/>
        <end position="93"/>
    </location>
</feature>
<dbReference type="InterPro" id="IPR017938">
    <property type="entry name" value="Riboflavin_synthase-like_b-brl"/>
</dbReference>